<dbReference type="Pfam" id="PF01693">
    <property type="entry name" value="Cauli_VI"/>
    <property type="match status" value="1"/>
</dbReference>
<keyword evidence="7" id="KW-0378">Hydrolase</keyword>
<dbReference type="InterPro" id="IPR037056">
    <property type="entry name" value="RNase_H1_N_sf"/>
</dbReference>
<evidence type="ECO:0000256" key="1">
    <source>
        <dbReference type="ARBA" id="ARBA00000077"/>
    </source>
</evidence>
<dbReference type="InterPro" id="IPR050092">
    <property type="entry name" value="RNase_H"/>
</dbReference>
<dbReference type="CDD" id="cd09277">
    <property type="entry name" value="RNase_HI_bacteria_like"/>
    <property type="match status" value="1"/>
</dbReference>
<evidence type="ECO:0000256" key="2">
    <source>
        <dbReference type="ARBA" id="ARBA00005300"/>
    </source>
</evidence>
<dbReference type="EC" id="3.1.26.4" evidence="3"/>
<comment type="catalytic activity">
    <reaction evidence="1">
        <text>Endonucleolytic cleavage to 5'-phosphomonoester.</text>
        <dbReference type="EC" id="3.1.26.4"/>
    </reaction>
</comment>
<dbReference type="EMBL" id="BMHE01000018">
    <property type="protein sequence ID" value="GFZ87322.1"/>
    <property type="molecule type" value="Genomic_DNA"/>
</dbReference>
<keyword evidence="10" id="KW-1185">Reference proteome</keyword>
<proteinExistence type="inferred from homology"/>
<evidence type="ECO:0000313" key="10">
    <source>
        <dbReference type="Proteomes" id="UP000615455"/>
    </source>
</evidence>
<reference evidence="10" key="1">
    <citation type="journal article" date="2019" name="Int. J. Syst. Evol. Microbiol.">
        <title>The Global Catalogue of Microorganisms (GCM) 10K type strain sequencing project: providing services to taxonomists for standard genome sequencing and annotation.</title>
        <authorList>
            <consortium name="The Broad Institute Genomics Platform"/>
            <consortium name="The Broad Institute Genome Sequencing Center for Infectious Disease"/>
            <person name="Wu L."/>
            <person name="Ma J."/>
        </authorList>
    </citation>
    <scope>NUCLEOTIDE SEQUENCE [LARGE SCALE GENOMIC DNA]</scope>
    <source>
        <strain evidence="10">CGMCC 1.15043</strain>
    </source>
</reference>
<evidence type="ECO:0000256" key="6">
    <source>
        <dbReference type="ARBA" id="ARBA00022759"/>
    </source>
</evidence>
<sequence length="307" mass="35131">MSTKKYYSVKKGRLTGIFETWDKCKAQIDGYSGAEYKSFASLIDAKKYLKEDDNLLIVPTDLNNQDNDLKRNVIVAYVDGSYSENLKIFSYACVFLDGKETTISGTGNNKDNISMRNVAGELLGAMEAIKWAIKEKYEEIIIHYDYEGIEKWANGLWKANKEGTQYYKNFIIENRNIIKISFKKVKAHSGDKYNEIVDSLAKNAIENAESIKSDRELTQSDPVDLALFNKIMYKKEKAKNLILFKVSNYEITESKLKKLAKELWVKSGKDVTQINTSKVSFNLDEMKIHCELIDKSGEVSNFYLSIL</sequence>
<evidence type="ECO:0000256" key="7">
    <source>
        <dbReference type="ARBA" id="ARBA00022801"/>
    </source>
</evidence>
<evidence type="ECO:0000259" key="8">
    <source>
        <dbReference type="PROSITE" id="PS50879"/>
    </source>
</evidence>
<organism evidence="9 10">
    <name type="scientific">Paenibacillus marchantiophytorum</name>
    <dbReference type="NCBI Taxonomy" id="1619310"/>
    <lineage>
        <taxon>Bacteria</taxon>
        <taxon>Bacillati</taxon>
        <taxon>Bacillota</taxon>
        <taxon>Bacilli</taxon>
        <taxon>Bacillales</taxon>
        <taxon>Paenibacillaceae</taxon>
        <taxon>Paenibacillus</taxon>
    </lineage>
</organism>
<evidence type="ECO:0000256" key="4">
    <source>
        <dbReference type="ARBA" id="ARBA00022722"/>
    </source>
</evidence>
<keyword evidence="5" id="KW-0479">Metal-binding</keyword>
<dbReference type="Gene3D" id="3.30.420.10">
    <property type="entry name" value="Ribonuclease H-like superfamily/Ribonuclease H"/>
    <property type="match status" value="1"/>
</dbReference>
<dbReference type="Proteomes" id="UP000615455">
    <property type="component" value="Unassembled WGS sequence"/>
</dbReference>
<gene>
    <name evidence="9" type="ORF">GCM10008018_36950</name>
</gene>
<dbReference type="RefSeq" id="WP_189013735.1">
    <property type="nucleotide sequence ID" value="NZ_BMHE01000018.1"/>
</dbReference>
<dbReference type="PANTHER" id="PTHR10642:SF26">
    <property type="entry name" value="RIBONUCLEASE H1"/>
    <property type="match status" value="1"/>
</dbReference>
<name>A0ABQ1EUT9_9BACL</name>
<dbReference type="PANTHER" id="PTHR10642">
    <property type="entry name" value="RIBONUCLEASE H1"/>
    <property type="match status" value="1"/>
</dbReference>
<dbReference type="InterPro" id="IPR012337">
    <property type="entry name" value="RNaseH-like_sf"/>
</dbReference>
<dbReference type="SUPFAM" id="SSF55658">
    <property type="entry name" value="L9 N-domain-like"/>
    <property type="match status" value="1"/>
</dbReference>
<protein>
    <recommendedName>
        <fullName evidence="3">ribonuclease H</fullName>
        <ecNumber evidence="3">3.1.26.4</ecNumber>
    </recommendedName>
</protein>
<keyword evidence="6" id="KW-0255">Endonuclease</keyword>
<dbReference type="InterPro" id="IPR002156">
    <property type="entry name" value="RNaseH_domain"/>
</dbReference>
<dbReference type="Pfam" id="PF00075">
    <property type="entry name" value="RNase_H"/>
    <property type="match status" value="1"/>
</dbReference>
<comment type="similarity">
    <text evidence="2">Belongs to the RNase H family.</text>
</comment>
<evidence type="ECO:0000313" key="9">
    <source>
        <dbReference type="EMBL" id="GFZ87322.1"/>
    </source>
</evidence>
<evidence type="ECO:0000256" key="3">
    <source>
        <dbReference type="ARBA" id="ARBA00012180"/>
    </source>
</evidence>
<dbReference type="InterPro" id="IPR009027">
    <property type="entry name" value="Ribosomal_bL9/RNase_H1_N"/>
</dbReference>
<feature type="domain" description="RNase H type-1" evidence="8">
    <location>
        <begin position="70"/>
        <end position="206"/>
    </location>
</feature>
<accession>A0ABQ1EUT9</accession>
<dbReference type="SUPFAM" id="SSF53098">
    <property type="entry name" value="Ribonuclease H-like"/>
    <property type="match status" value="1"/>
</dbReference>
<dbReference type="Gene3D" id="3.40.970.10">
    <property type="entry name" value="Ribonuclease H1, N-terminal domain"/>
    <property type="match status" value="1"/>
</dbReference>
<comment type="caution">
    <text evidence="9">The sequence shown here is derived from an EMBL/GenBank/DDBJ whole genome shotgun (WGS) entry which is preliminary data.</text>
</comment>
<dbReference type="InterPro" id="IPR011320">
    <property type="entry name" value="RNase_H1_N"/>
</dbReference>
<keyword evidence="4" id="KW-0540">Nuclease</keyword>
<dbReference type="PROSITE" id="PS50879">
    <property type="entry name" value="RNASE_H_1"/>
    <property type="match status" value="1"/>
</dbReference>
<evidence type="ECO:0000256" key="5">
    <source>
        <dbReference type="ARBA" id="ARBA00022723"/>
    </source>
</evidence>
<dbReference type="InterPro" id="IPR036397">
    <property type="entry name" value="RNaseH_sf"/>
</dbReference>